<name>A0A913ZCX0_PATMI</name>
<dbReference type="RefSeq" id="XP_038049632.1">
    <property type="nucleotide sequence ID" value="XM_038193704.1"/>
</dbReference>
<evidence type="ECO:0000313" key="5">
    <source>
        <dbReference type="EnsemblMetazoa" id="XP_038049632.1"/>
    </source>
</evidence>
<dbReference type="InterPro" id="IPR010998">
    <property type="entry name" value="Integrase_recombinase_N"/>
</dbReference>
<dbReference type="InterPro" id="IPR052925">
    <property type="entry name" value="Phage_Integrase-like_Recomb"/>
</dbReference>
<feature type="region of interest" description="Disordered" evidence="3">
    <location>
        <begin position="29"/>
        <end position="49"/>
    </location>
</feature>
<dbReference type="PROSITE" id="PS51898">
    <property type="entry name" value="TYR_RECOMBINASE"/>
    <property type="match status" value="1"/>
</dbReference>
<evidence type="ECO:0000256" key="1">
    <source>
        <dbReference type="ARBA" id="ARBA00023125"/>
    </source>
</evidence>
<dbReference type="GeneID" id="119723154"/>
<dbReference type="GO" id="GO:0006310">
    <property type="term" value="P:DNA recombination"/>
    <property type="evidence" value="ECO:0007669"/>
    <property type="project" value="UniProtKB-KW"/>
</dbReference>
<dbReference type="SUPFAM" id="SSF56349">
    <property type="entry name" value="DNA breaking-rejoining enzymes"/>
    <property type="match status" value="1"/>
</dbReference>
<dbReference type="GO" id="GO:0003677">
    <property type="term" value="F:DNA binding"/>
    <property type="evidence" value="ECO:0007669"/>
    <property type="project" value="UniProtKB-KW"/>
</dbReference>
<dbReference type="EnsemblMetazoa" id="XM_038193704.1">
    <property type="protein sequence ID" value="XP_038049632.1"/>
    <property type="gene ID" value="LOC119723154"/>
</dbReference>
<dbReference type="OrthoDB" id="10066651at2759"/>
<keyword evidence="6" id="KW-1185">Reference proteome</keyword>
<keyword evidence="2" id="KW-0233">DNA recombination</keyword>
<dbReference type="AlphaFoldDB" id="A0A913ZCX0"/>
<dbReference type="InterPro" id="IPR011010">
    <property type="entry name" value="DNA_brk_join_enz"/>
</dbReference>
<dbReference type="Gene3D" id="1.10.150.130">
    <property type="match status" value="1"/>
</dbReference>
<sequence length="471" mass="54059">MISATSARHQDIGHENVLCIDDSTSLSGVEQEQIHSVPHTPTTTPAYHGKSLPSTSHFHSFHPQHTQQSSQQNRAPVLALQLEHSARVTQIQDKFDDVLQIVLRHSFWSEFPQQIQGFMMRTFRDMLTAKADGTITSYLYKCREFFSWLKKLNLPLKLPVGEEFIATFIVDKASVSTSDSTIITLASAIKWLHSLVNCNPNPVDTSIVQNVVVSQKRNLHKPPRQKEPISFEIVQSIAHFFGNPNCNLMQLRTACYVVLKFTLLFRHDEMAQIRASHIQMLPNEAGLSIFIPRSKTDIFREGNRAYISDTKEFYTPVQILKRYLEMCKNYIGQDVYIFTPLSFHSKSNSYTPVGNRPLSYTRCREIFLDALKQIGITNPNRFGLHSMRSGGASHLANHDVSEELIQQHGRWKTTEAKNRYTIETSNNVSMSQRFYRICKRFYPHVNTALSNSINLFIMKMYHVLSLITYNQ</sequence>
<reference evidence="5" key="1">
    <citation type="submission" date="2022-11" db="UniProtKB">
        <authorList>
            <consortium name="EnsemblMetazoa"/>
        </authorList>
    </citation>
    <scope>IDENTIFICATION</scope>
</reference>
<dbReference type="InterPro" id="IPR002104">
    <property type="entry name" value="Integrase_catalytic"/>
</dbReference>
<evidence type="ECO:0000256" key="3">
    <source>
        <dbReference type="SAM" id="MobiDB-lite"/>
    </source>
</evidence>
<dbReference type="SUPFAM" id="SSF47823">
    <property type="entry name" value="lambda integrase-like, N-terminal domain"/>
    <property type="match status" value="1"/>
</dbReference>
<evidence type="ECO:0000313" key="6">
    <source>
        <dbReference type="Proteomes" id="UP000887568"/>
    </source>
</evidence>
<dbReference type="OMA" id="CAIEGSI"/>
<dbReference type="PANTHER" id="PTHR34605">
    <property type="entry name" value="PHAGE_INTEGRASE DOMAIN-CONTAINING PROTEIN"/>
    <property type="match status" value="1"/>
</dbReference>
<keyword evidence="1" id="KW-0238">DNA-binding</keyword>
<feature type="domain" description="Tyr recombinase" evidence="4">
    <location>
        <begin position="224"/>
        <end position="434"/>
    </location>
</feature>
<proteinExistence type="predicted"/>
<evidence type="ECO:0000259" key="4">
    <source>
        <dbReference type="PROSITE" id="PS51898"/>
    </source>
</evidence>
<dbReference type="GO" id="GO:0015074">
    <property type="term" value="P:DNA integration"/>
    <property type="evidence" value="ECO:0007669"/>
    <property type="project" value="InterPro"/>
</dbReference>
<dbReference type="Proteomes" id="UP000887568">
    <property type="component" value="Unplaced"/>
</dbReference>
<protein>
    <recommendedName>
        <fullName evidence="4">Tyr recombinase domain-containing protein</fullName>
    </recommendedName>
</protein>
<organism evidence="5 6">
    <name type="scientific">Patiria miniata</name>
    <name type="common">Bat star</name>
    <name type="synonym">Asterina miniata</name>
    <dbReference type="NCBI Taxonomy" id="46514"/>
    <lineage>
        <taxon>Eukaryota</taxon>
        <taxon>Metazoa</taxon>
        <taxon>Echinodermata</taxon>
        <taxon>Eleutherozoa</taxon>
        <taxon>Asterozoa</taxon>
        <taxon>Asteroidea</taxon>
        <taxon>Valvatacea</taxon>
        <taxon>Valvatida</taxon>
        <taxon>Asterinidae</taxon>
        <taxon>Patiria</taxon>
    </lineage>
</organism>
<dbReference type="InterPro" id="IPR013762">
    <property type="entry name" value="Integrase-like_cat_sf"/>
</dbReference>
<dbReference type="PANTHER" id="PTHR34605:SF4">
    <property type="entry name" value="DNA ADENINE METHYLTRANSFERASE"/>
    <property type="match status" value="1"/>
</dbReference>
<accession>A0A913ZCX0</accession>
<evidence type="ECO:0000256" key="2">
    <source>
        <dbReference type="ARBA" id="ARBA00023172"/>
    </source>
</evidence>
<dbReference type="Pfam" id="PF00589">
    <property type="entry name" value="Phage_integrase"/>
    <property type="match status" value="1"/>
</dbReference>
<dbReference type="Gene3D" id="1.10.443.10">
    <property type="entry name" value="Intergrase catalytic core"/>
    <property type="match status" value="1"/>
</dbReference>